<feature type="transmembrane region" description="Helical" evidence="6">
    <location>
        <begin position="61"/>
        <end position="81"/>
    </location>
</feature>
<proteinExistence type="predicted"/>
<gene>
    <name evidence="7" type="ordered locus">Bpet4051</name>
</gene>
<dbReference type="InterPro" id="IPR005171">
    <property type="entry name" value="Cyt_c_oxidase_su4_prok"/>
</dbReference>
<keyword evidence="8" id="KW-1185">Reference proteome</keyword>
<evidence type="ECO:0000256" key="2">
    <source>
        <dbReference type="ARBA" id="ARBA00022475"/>
    </source>
</evidence>
<keyword evidence="5 6" id="KW-0472">Membrane</keyword>
<name>A9I7D3_BORPD</name>
<organism evidence="7 8">
    <name type="scientific">Bordetella petrii (strain ATCC BAA-461 / DSM 12804 / CCUG 43448 / CIP 107267 / Se-1111R)</name>
    <dbReference type="NCBI Taxonomy" id="340100"/>
    <lineage>
        <taxon>Bacteria</taxon>
        <taxon>Pseudomonadati</taxon>
        <taxon>Pseudomonadota</taxon>
        <taxon>Betaproteobacteria</taxon>
        <taxon>Burkholderiales</taxon>
        <taxon>Alcaligenaceae</taxon>
        <taxon>Bordetella</taxon>
    </lineage>
</organism>
<evidence type="ECO:0000313" key="8">
    <source>
        <dbReference type="Proteomes" id="UP000001225"/>
    </source>
</evidence>
<dbReference type="AlphaFoldDB" id="A9I7D3"/>
<dbReference type="eggNOG" id="ENOG5033477">
    <property type="taxonomic scope" value="Bacteria"/>
</dbReference>
<keyword evidence="3 6" id="KW-0812">Transmembrane</keyword>
<protein>
    <recommendedName>
        <fullName evidence="9">Cytochrome C oxidase subunit IV</fullName>
    </recommendedName>
</protein>
<dbReference type="KEGG" id="bpt:Bpet4051"/>
<evidence type="ECO:0000256" key="6">
    <source>
        <dbReference type="SAM" id="Phobius"/>
    </source>
</evidence>
<evidence type="ECO:0000256" key="5">
    <source>
        <dbReference type="ARBA" id="ARBA00023136"/>
    </source>
</evidence>
<evidence type="ECO:0000256" key="1">
    <source>
        <dbReference type="ARBA" id="ARBA00004651"/>
    </source>
</evidence>
<feature type="transmembrane region" description="Helical" evidence="6">
    <location>
        <begin position="7"/>
        <end position="26"/>
    </location>
</feature>
<dbReference type="EMBL" id="AM902716">
    <property type="protein sequence ID" value="CAP44399.1"/>
    <property type="molecule type" value="Genomic_DNA"/>
</dbReference>
<evidence type="ECO:0008006" key="9">
    <source>
        <dbReference type="Google" id="ProtNLM"/>
    </source>
</evidence>
<evidence type="ECO:0000256" key="4">
    <source>
        <dbReference type="ARBA" id="ARBA00022989"/>
    </source>
</evidence>
<dbReference type="Proteomes" id="UP000001225">
    <property type="component" value="Chromosome"/>
</dbReference>
<dbReference type="Pfam" id="PF03626">
    <property type="entry name" value="COX4_pro"/>
    <property type="match status" value="1"/>
</dbReference>
<evidence type="ECO:0000256" key="3">
    <source>
        <dbReference type="ARBA" id="ARBA00022692"/>
    </source>
</evidence>
<reference evidence="7 8" key="1">
    <citation type="journal article" date="2008" name="BMC Genomics">
        <title>The missing link: Bordetella petrii is endowed with both the metabolic versatility of environmental bacteria and virulence traits of pathogenic Bordetellae.</title>
        <authorList>
            <person name="Gross R."/>
            <person name="Guzman C.A."/>
            <person name="Sebaihia M."/>
            <person name="Martins Dos Santos V.A."/>
            <person name="Pieper D.H."/>
            <person name="Koebnik R."/>
            <person name="Lechner M."/>
            <person name="Bartels D."/>
            <person name="Buhrmester J."/>
            <person name="Choudhuri J.V."/>
            <person name="Ebensen T."/>
            <person name="Gaigalat L."/>
            <person name="Herrmann S."/>
            <person name="Khachane A.N."/>
            <person name="Larisch C."/>
            <person name="Link S."/>
            <person name="Linke B."/>
            <person name="Meyer F."/>
            <person name="Mormann S."/>
            <person name="Nakunst D."/>
            <person name="Rueckert C."/>
            <person name="Schneiker-Bekel S."/>
            <person name="Schulze K."/>
            <person name="Vorhoelter F.J."/>
            <person name="Yevsa T."/>
            <person name="Engle J.T."/>
            <person name="Goldman W.E."/>
            <person name="Puehler A."/>
            <person name="Goebel U.B."/>
            <person name="Goesmann A."/>
            <person name="Bloecker H."/>
            <person name="Kaiser O."/>
            <person name="Martinez-Arias R."/>
        </authorList>
    </citation>
    <scope>NUCLEOTIDE SEQUENCE [LARGE SCALE GENOMIC DNA]</scope>
    <source>
        <strain evidence="8">ATCC BAA-461 / DSM 12804 / CCUG 43448 / CIP 107267 / Se-1111R</strain>
    </source>
</reference>
<keyword evidence="4 6" id="KW-1133">Transmembrane helix</keyword>
<sequence length="86" mass="9272">MSETVRLLCYWIGLVLLTAATVSVAGGISPPWPQLCVTALAVAKAWLIIDGFMELRHAPRAWRALLLAWPVAMAAGVLLALRQAGY</sequence>
<dbReference type="STRING" id="94624.Bpet4051"/>
<accession>A9I7D3</accession>
<evidence type="ECO:0000313" key="7">
    <source>
        <dbReference type="EMBL" id="CAP44399.1"/>
    </source>
</evidence>
<comment type="subcellular location">
    <subcellularLocation>
        <location evidence="1">Cell membrane</location>
        <topology evidence="1">Multi-pass membrane protein</topology>
    </subcellularLocation>
</comment>
<keyword evidence="2" id="KW-1003">Cell membrane</keyword>
<dbReference type="GO" id="GO:0005886">
    <property type="term" value="C:plasma membrane"/>
    <property type="evidence" value="ECO:0007669"/>
    <property type="project" value="UniProtKB-SubCell"/>
</dbReference>